<dbReference type="EMBL" id="CP002691">
    <property type="protein sequence ID" value="AEE48328.1"/>
    <property type="molecule type" value="Genomic_DNA"/>
</dbReference>
<keyword evidence="3" id="KW-1185">Reference proteome</keyword>
<dbReference type="Pfam" id="PF03473">
    <property type="entry name" value="MOSC"/>
    <property type="match status" value="1"/>
</dbReference>
<accession>F4KY65</accession>
<dbReference type="GO" id="GO:0030170">
    <property type="term" value="F:pyridoxal phosphate binding"/>
    <property type="evidence" value="ECO:0007669"/>
    <property type="project" value="InterPro"/>
</dbReference>
<reference key="2">
    <citation type="submission" date="2011-04" db="EMBL/GenBank/DDBJ databases">
        <title>Complete sequence of chromosome of Haliscomenobacter hydrossis DSM 1100.</title>
        <authorList>
            <consortium name="US DOE Joint Genome Institute (JGI-PGF)"/>
            <person name="Lucas S."/>
            <person name="Han J."/>
            <person name="Lapidus A."/>
            <person name="Bruce D."/>
            <person name="Goodwin L."/>
            <person name="Pitluck S."/>
            <person name="Peters L."/>
            <person name="Kyrpides N."/>
            <person name="Mavromatis K."/>
            <person name="Ivanova N."/>
            <person name="Ovchinnikova G."/>
            <person name="Pagani I."/>
            <person name="Daligault H."/>
            <person name="Detter J.C."/>
            <person name="Han C."/>
            <person name="Land M."/>
            <person name="Hauser L."/>
            <person name="Markowitz V."/>
            <person name="Cheng J.-F."/>
            <person name="Hugenholtz P."/>
            <person name="Woyke T."/>
            <person name="Wu D."/>
            <person name="Verbarg S."/>
            <person name="Frueling A."/>
            <person name="Brambilla E."/>
            <person name="Klenk H.-P."/>
            <person name="Eisen J.A."/>
        </authorList>
    </citation>
    <scope>NUCLEOTIDE SEQUENCE</scope>
    <source>
        <strain>DSM 1100</strain>
    </source>
</reference>
<dbReference type="STRING" id="760192.Halhy_0417"/>
<dbReference type="InterPro" id="IPR005302">
    <property type="entry name" value="MoCF_Sase_C"/>
</dbReference>
<dbReference type="HOGENOM" id="CLU_104911_2_0_10"/>
<dbReference type="SUPFAM" id="SSF50800">
    <property type="entry name" value="PK beta-barrel domain-like"/>
    <property type="match status" value="1"/>
</dbReference>
<evidence type="ECO:0000259" key="1">
    <source>
        <dbReference type="PROSITE" id="PS51340"/>
    </source>
</evidence>
<evidence type="ECO:0000313" key="2">
    <source>
        <dbReference type="EMBL" id="AEE48328.1"/>
    </source>
</evidence>
<dbReference type="AlphaFoldDB" id="F4KY65"/>
<sequence>MIIKELIHSLPQIGKVEWIGLRPASRTSLLEVEAVEAQTDNGLTGDRYAGQNGKRQVTLIQAEHLVAAGSILQREPINPQLTRRNIVVSGINLLALKDQQFRIGEAILEMTGKCFPCQRMEENLGPGGYNAMRGHGGITARVIKGGAINLGDEVALILPEKQL</sequence>
<dbReference type="InterPro" id="IPR052716">
    <property type="entry name" value="MOSC_domain"/>
</dbReference>
<evidence type="ECO:0000313" key="3">
    <source>
        <dbReference type="Proteomes" id="UP000008461"/>
    </source>
</evidence>
<reference evidence="2 3" key="1">
    <citation type="journal article" date="2011" name="Stand. Genomic Sci.">
        <title>Complete genome sequence of Haliscomenobacter hydrossis type strain (O).</title>
        <authorList>
            <consortium name="US DOE Joint Genome Institute (JGI-PGF)"/>
            <person name="Daligault H."/>
            <person name="Lapidus A."/>
            <person name="Zeytun A."/>
            <person name="Nolan M."/>
            <person name="Lucas S."/>
            <person name="Del Rio T.G."/>
            <person name="Tice H."/>
            <person name="Cheng J.F."/>
            <person name="Tapia R."/>
            <person name="Han C."/>
            <person name="Goodwin L."/>
            <person name="Pitluck S."/>
            <person name="Liolios K."/>
            <person name="Pagani I."/>
            <person name="Ivanova N."/>
            <person name="Huntemann M."/>
            <person name="Mavromatis K."/>
            <person name="Mikhailova N."/>
            <person name="Pati A."/>
            <person name="Chen A."/>
            <person name="Palaniappan K."/>
            <person name="Land M."/>
            <person name="Hauser L."/>
            <person name="Brambilla E.M."/>
            <person name="Rohde M."/>
            <person name="Verbarg S."/>
            <person name="Goker M."/>
            <person name="Bristow J."/>
            <person name="Eisen J.A."/>
            <person name="Markowitz V."/>
            <person name="Hugenholtz P."/>
            <person name="Kyrpides N.C."/>
            <person name="Klenk H.P."/>
            <person name="Woyke T."/>
        </authorList>
    </citation>
    <scope>NUCLEOTIDE SEQUENCE [LARGE SCALE GENOMIC DNA]</scope>
    <source>
        <strain evidence="3">ATCC 27775 / DSM 1100 / LMG 10767 / O</strain>
    </source>
</reference>
<dbReference type="eggNOG" id="COG2258">
    <property type="taxonomic scope" value="Bacteria"/>
</dbReference>
<dbReference type="PANTHER" id="PTHR36930:SF1">
    <property type="entry name" value="MOSC DOMAIN-CONTAINING PROTEIN"/>
    <property type="match status" value="1"/>
</dbReference>
<dbReference type="Proteomes" id="UP000008461">
    <property type="component" value="Chromosome"/>
</dbReference>
<dbReference type="PANTHER" id="PTHR36930">
    <property type="entry name" value="METAL-SULFUR CLUSTER BIOSYNTHESIS PROTEINS YUAD-RELATED"/>
    <property type="match status" value="1"/>
</dbReference>
<protein>
    <submittedName>
        <fullName evidence="2">MOSC domain containing protein</fullName>
    </submittedName>
</protein>
<organism evidence="2 3">
    <name type="scientific">Haliscomenobacter hydrossis (strain ATCC 27775 / DSM 1100 / LMG 10767 / O)</name>
    <dbReference type="NCBI Taxonomy" id="760192"/>
    <lineage>
        <taxon>Bacteria</taxon>
        <taxon>Pseudomonadati</taxon>
        <taxon>Bacteroidota</taxon>
        <taxon>Saprospiria</taxon>
        <taxon>Saprospirales</taxon>
        <taxon>Haliscomenobacteraceae</taxon>
        <taxon>Haliscomenobacter</taxon>
    </lineage>
</organism>
<dbReference type="InterPro" id="IPR011037">
    <property type="entry name" value="Pyrv_Knase-like_insert_dom_sf"/>
</dbReference>
<name>F4KY65_HALH1</name>
<dbReference type="GO" id="GO:0030151">
    <property type="term" value="F:molybdenum ion binding"/>
    <property type="evidence" value="ECO:0007669"/>
    <property type="project" value="InterPro"/>
</dbReference>
<dbReference type="KEGG" id="hhy:Halhy_0417"/>
<gene>
    <name evidence="2" type="ordered locus">Halhy_0417</name>
</gene>
<dbReference type="OrthoDB" id="1550913at2"/>
<feature type="domain" description="MOSC" evidence="1">
    <location>
        <begin position="27"/>
        <end position="157"/>
    </location>
</feature>
<dbReference type="PROSITE" id="PS51340">
    <property type="entry name" value="MOSC"/>
    <property type="match status" value="1"/>
</dbReference>
<dbReference type="RefSeq" id="WP_013762892.1">
    <property type="nucleotide sequence ID" value="NC_015510.1"/>
</dbReference>
<dbReference type="Gene3D" id="2.40.33.20">
    <property type="entry name" value="PK beta-barrel domain-like"/>
    <property type="match status" value="1"/>
</dbReference>
<dbReference type="GO" id="GO:0003824">
    <property type="term" value="F:catalytic activity"/>
    <property type="evidence" value="ECO:0007669"/>
    <property type="project" value="InterPro"/>
</dbReference>
<proteinExistence type="predicted"/>